<dbReference type="OrthoDB" id="2376202at2"/>
<organism evidence="2 3">
    <name type="scientific">Halanaerobium hydrogeniformans</name>
    <name type="common">Halanaerobium sp. (strain sapolanicus)</name>
    <dbReference type="NCBI Taxonomy" id="656519"/>
    <lineage>
        <taxon>Bacteria</taxon>
        <taxon>Bacillati</taxon>
        <taxon>Bacillota</taxon>
        <taxon>Clostridia</taxon>
        <taxon>Halanaerobiales</taxon>
        <taxon>Halanaerobiaceae</taxon>
        <taxon>Halanaerobium</taxon>
    </lineage>
</organism>
<protein>
    <recommendedName>
        <fullName evidence="4">Signal peptidase I</fullName>
    </recommendedName>
</protein>
<dbReference type="Pfam" id="PF18936">
    <property type="entry name" value="DUF5684"/>
    <property type="match status" value="1"/>
</dbReference>
<dbReference type="AlphaFoldDB" id="E4RPA6"/>
<reference evidence="2 3" key="1">
    <citation type="submission" date="2010-11" db="EMBL/GenBank/DDBJ databases">
        <title>Complete sequence of Halanaerobium sp. sapolanicus.</title>
        <authorList>
            <consortium name="US DOE Joint Genome Institute"/>
            <person name="Lucas S."/>
            <person name="Copeland A."/>
            <person name="Lapidus A."/>
            <person name="Cheng J.-F."/>
            <person name="Bruce D."/>
            <person name="Goodwin L."/>
            <person name="Pitluck S."/>
            <person name="Davenport K."/>
            <person name="Detter J.C."/>
            <person name="Han C."/>
            <person name="Tapia R."/>
            <person name="Land M."/>
            <person name="Hauser L."/>
            <person name="Jeffries C."/>
            <person name="Kyrpides N."/>
            <person name="Ivanova N."/>
            <person name="Mikhailova N."/>
            <person name="Begemann M.B."/>
            <person name="Mormile M.R."/>
            <person name="Wall J.D."/>
            <person name="Elias D.A."/>
            <person name="Woyke T."/>
        </authorList>
    </citation>
    <scope>NUCLEOTIDE SEQUENCE [LARGE SCALE GENOMIC DNA]</scope>
    <source>
        <strain evidence="3">sapolanicus</strain>
    </source>
</reference>
<dbReference type="eggNOG" id="COG0681">
    <property type="taxonomic scope" value="Bacteria"/>
</dbReference>
<name>E4RPA6_HALHG</name>
<keyword evidence="1" id="KW-1133">Transmembrane helix</keyword>
<feature type="transmembrane region" description="Helical" evidence="1">
    <location>
        <begin position="80"/>
        <end position="100"/>
    </location>
</feature>
<accession>E4RPA6</accession>
<feature type="transmembrane region" description="Helical" evidence="1">
    <location>
        <begin position="6"/>
        <end position="23"/>
    </location>
</feature>
<dbReference type="STRING" id="656519.Halsa_0315"/>
<proteinExistence type="predicted"/>
<evidence type="ECO:0000256" key="1">
    <source>
        <dbReference type="SAM" id="Phobius"/>
    </source>
</evidence>
<dbReference type="KEGG" id="has:Halsa_0315"/>
<evidence type="ECO:0008006" key="4">
    <source>
        <dbReference type="Google" id="ProtNLM"/>
    </source>
</evidence>
<dbReference type="Proteomes" id="UP000007434">
    <property type="component" value="Chromosome"/>
</dbReference>
<keyword evidence="1" id="KW-0472">Membrane</keyword>
<sequence length="109" mass="13050">MNEELIRLSYYLFGTICIWLLFIEAGEKGWKSLIPIYNIYIIIKITDKPTWWLILLFIPIANVIIGLILFVTFIKKFNQPAWHAILMLFLPHFYVFYIAFSEKIVYKDL</sequence>
<dbReference type="HOGENOM" id="CLU_139141_1_0_9"/>
<evidence type="ECO:0000313" key="2">
    <source>
        <dbReference type="EMBL" id="ADQ13791.1"/>
    </source>
</evidence>
<keyword evidence="1" id="KW-0812">Transmembrane</keyword>
<keyword evidence="3" id="KW-1185">Reference proteome</keyword>
<evidence type="ECO:0000313" key="3">
    <source>
        <dbReference type="Proteomes" id="UP000007434"/>
    </source>
</evidence>
<gene>
    <name evidence="2" type="ordered locus">Halsa_0315</name>
</gene>
<reference evidence="2 3" key="2">
    <citation type="journal article" date="2011" name="J. Bacteriol.">
        <title>Complete Genome Sequence of the Haloalkaliphilic, Hydrogen Producing Halanaerobium hydrogenoformans.</title>
        <authorList>
            <person name="Brown S.D."/>
            <person name="Begemann M.B."/>
            <person name="Mormile M.R."/>
            <person name="Wall J.D."/>
            <person name="Han C.S."/>
            <person name="Goodwin L.A."/>
            <person name="Pitluck S."/>
            <person name="Land M.L."/>
            <person name="Hauser L.J."/>
            <person name="Elias D.A."/>
        </authorList>
    </citation>
    <scope>NUCLEOTIDE SEQUENCE [LARGE SCALE GENOMIC DNA]</scope>
    <source>
        <strain evidence="3">sapolanicus</strain>
    </source>
</reference>
<feature type="transmembrane region" description="Helical" evidence="1">
    <location>
        <begin position="51"/>
        <end position="74"/>
    </location>
</feature>
<dbReference type="RefSeq" id="WP_013404897.1">
    <property type="nucleotide sequence ID" value="NC_014654.1"/>
</dbReference>
<dbReference type="EMBL" id="CP002304">
    <property type="protein sequence ID" value="ADQ13791.1"/>
    <property type="molecule type" value="Genomic_DNA"/>
</dbReference>
<dbReference type="InterPro" id="IPR043739">
    <property type="entry name" value="DUF5684"/>
</dbReference>